<evidence type="ECO:0000256" key="4">
    <source>
        <dbReference type="ARBA" id="ARBA00022692"/>
    </source>
</evidence>
<name>A0ABV9JDD2_9LACT</name>
<evidence type="ECO:0000259" key="8">
    <source>
        <dbReference type="Pfam" id="PF03600"/>
    </source>
</evidence>
<evidence type="ECO:0000313" key="10">
    <source>
        <dbReference type="Proteomes" id="UP001595987"/>
    </source>
</evidence>
<evidence type="ECO:0000256" key="6">
    <source>
        <dbReference type="ARBA" id="ARBA00023136"/>
    </source>
</evidence>
<evidence type="ECO:0000256" key="5">
    <source>
        <dbReference type="ARBA" id="ARBA00022989"/>
    </source>
</evidence>
<feature type="transmembrane region" description="Helical" evidence="7">
    <location>
        <begin position="97"/>
        <end position="120"/>
    </location>
</feature>
<feature type="transmembrane region" description="Helical" evidence="7">
    <location>
        <begin position="171"/>
        <end position="194"/>
    </location>
</feature>
<keyword evidence="4 7" id="KW-0812">Transmembrane</keyword>
<feature type="transmembrane region" description="Helical" evidence="7">
    <location>
        <begin position="323"/>
        <end position="348"/>
    </location>
</feature>
<keyword evidence="10" id="KW-1185">Reference proteome</keyword>
<keyword evidence="2" id="KW-0813">Transport</keyword>
<dbReference type="InterPro" id="IPR004680">
    <property type="entry name" value="Cit_transptr-like_dom"/>
</dbReference>
<evidence type="ECO:0000256" key="2">
    <source>
        <dbReference type="ARBA" id="ARBA00022448"/>
    </source>
</evidence>
<feature type="domain" description="Citrate transporter-like" evidence="8">
    <location>
        <begin position="17"/>
        <end position="317"/>
    </location>
</feature>
<evidence type="ECO:0000256" key="7">
    <source>
        <dbReference type="SAM" id="Phobius"/>
    </source>
</evidence>
<dbReference type="Pfam" id="PF03600">
    <property type="entry name" value="CitMHS"/>
    <property type="match status" value="1"/>
</dbReference>
<evidence type="ECO:0000256" key="1">
    <source>
        <dbReference type="ARBA" id="ARBA00004651"/>
    </source>
</evidence>
<sequence>MEQPLPEQPKQGMLGTIWNWFKEDKVFLVSFILAVIFIIFGNAHFTTKFFDYKVIVTVFALMLVVAGFRDTGLLRHFGQTLVNRSKNTRQLVRFTTMLSFISSIFFTNDVAILTMLPLYLILTKNIKNRRSVYLGASFILPAVHLGSGLLPSGNPHNLYLYSFFKIPTFDFLKGTGLMFIAGFIMLNLACFFIAKDPIEIDTHVNHFRHRHTFVYVILMILMIAAVLHGDKILLYIAAAIVAVTVFFYQRKLFKQVDYHLLLTFVCFFIIVGNISTITVLTNFLRPFFQSVSGSFLGTIIVSQGISNIPASVLIAPFTTHGLAVVLGADVGGIGTIMASMATLIFYKVMTLQAFAERKGFVRYFMITNTIFVIALAVIGLLVLHFIS</sequence>
<feature type="transmembrane region" description="Helical" evidence="7">
    <location>
        <begin position="295"/>
        <end position="317"/>
    </location>
</feature>
<dbReference type="EMBL" id="JBHSGD010000004">
    <property type="protein sequence ID" value="MFC4651983.1"/>
    <property type="molecule type" value="Genomic_DNA"/>
</dbReference>
<feature type="transmembrane region" description="Helical" evidence="7">
    <location>
        <begin position="360"/>
        <end position="386"/>
    </location>
</feature>
<protein>
    <submittedName>
        <fullName evidence="9">SLC13 family permease</fullName>
    </submittedName>
</protein>
<evidence type="ECO:0000313" key="9">
    <source>
        <dbReference type="EMBL" id="MFC4651983.1"/>
    </source>
</evidence>
<reference evidence="10" key="1">
    <citation type="journal article" date="2019" name="Int. J. Syst. Evol. Microbiol.">
        <title>The Global Catalogue of Microorganisms (GCM) 10K type strain sequencing project: providing services to taxonomists for standard genome sequencing and annotation.</title>
        <authorList>
            <consortium name="The Broad Institute Genomics Platform"/>
            <consortium name="The Broad Institute Genome Sequencing Center for Infectious Disease"/>
            <person name="Wu L."/>
            <person name="Ma J."/>
        </authorList>
    </citation>
    <scope>NUCLEOTIDE SEQUENCE [LARGE SCALE GENOMIC DNA]</scope>
    <source>
        <strain evidence="10">CCUG 63287</strain>
    </source>
</reference>
<dbReference type="PANTHER" id="PTHR43302:SF5">
    <property type="entry name" value="TRANSPORTER ARSB-RELATED"/>
    <property type="match status" value="1"/>
</dbReference>
<evidence type="ECO:0000256" key="3">
    <source>
        <dbReference type="ARBA" id="ARBA00022475"/>
    </source>
</evidence>
<keyword evidence="5 7" id="KW-1133">Transmembrane helix</keyword>
<gene>
    <name evidence="9" type="ORF">ACFO26_03605</name>
</gene>
<feature type="transmembrane region" description="Helical" evidence="7">
    <location>
        <begin position="260"/>
        <end position="283"/>
    </location>
</feature>
<comment type="caution">
    <text evidence="9">The sequence shown here is derived from an EMBL/GenBank/DDBJ whole genome shotgun (WGS) entry which is preliminary data.</text>
</comment>
<dbReference type="Proteomes" id="UP001595987">
    <property type="component" value="Unassembled WGS sequence"/>
</dbReference>
<feature type="transmembrane region" description="Helical" evidence="7">
    <location>
        <begin position="132"/>
        <end position="151"/>
    </location>
</feature>
<feature type="transmembrane region" description="Helical" evidence="7">
    <location>
        <begin position="215"/>
        <end position="248"/>
    </location>
</feature>
<organism evidence="9 10">
    <name type="scientific">Lactococcus nasutitermitis</name>
    <dbReference type="NCBI Taxonomy" id="1652957"/>
    <lineage>
        <taxon>Bacteria</taxon>
        <taxon>Bacillati</taxon>
        <taxon>Bacillota</taxon>
        <taxon>Bacilli</taxon>
        <taxon>Lactobacillales</taxon>
        <taxon>Streptococcaceae</taxon>
        <taxon>Lactococcus</taxon>
    </lineage>
</organism>
<feature type="transmembrane region" description="Helical" evidence="7">
    <location>
        <begin position="26"/>
        <end position="43"/>
    </location>
</feature>
<keyword evidence="3" id="KW-1003">Cell membrane</keyword>
<proteinExistence type="predicted"/>
<comment type="subcellular location">
    <subcellularLocation>
        <location evidence="1">Cell membrane</location>
        <topology evidence="1">Multi-pass membrane protein</topology>
    </subcellularLocation>
</comment>
<feature type="transmembrane region" description="Helical" evidence="7">
    <location>
        <begin position="50"/>
        <end position="68"/>
    </location>
</feature>
<dbReference type="RefSeq" id="WP_213533618.1">
    <property type="nucleotide sequence ID" value="NZ_BOVQ01000002.1"/>
</dbReference>
<dbReference type="PANTHER" id="PTHR43302">
    <property type="entry name" value="TRANSPORTER ARSB-RELATED"/>
    <property type="match status" value="1"/>
</dbReference>
<keyword evidence="6 7" id="KW-0472">Membrane</keyword>
<accession>A0ABV9JDD2</accession>